<proteinExistence type="predicted"/>
<dbReference type="InterPro" id="IPR016024">
    <property type="entry name" value="ARM-type_fold"/>
</dbReference>
<protein>
    <recommendedName>
        <fullName evidence="3">Deoxyhypusine monooxygenase</fullName>
    </recommendedName>
</protein>
<dbReference type="SMART" id="SM00567">
    <property type="entry name" value="EZ_HEAT"/>
    <property type="match status" value="5"/>
</dbReference>
<keyword evidence="2" id="KW-1185">Reference proteome</keyword>
<dbReference type="Pfam" id="PF13646">
    <property type="entry name" value="HEAT_2"/>
    <property type="match status" value="1"/>
</dbReference>
<dbReference type="PANTHER" id="PTHR12697:SF5">
    <property type="entry name" value="DEOXYHYPUSINE HYDROXYLASE"/>
    <property type="match status" value="1"/>
</dbReference>
<dbReference type="AlphaFoldDB" id="A0A7R9MPG0"/>
<name>A0A7R9MPG0_9ACAR</name>
<accession>A0A7R9MPG0</accession>
<evidence type="ECO:0008006" key="3">
    <source>
        <dbReference type="Google" id="ProtNLM"/>
    </source>
</evidence>
<feature type="non-terminal residue" evidence="1">
    <location>
        <position position="279"/>
    </location>
</feature>
<dbReference type="Gene3D" id="1.25.10.10">
    <property type="entry name" value="Leucine-rich Repeat Variant"/>
    <property type="match status" value="2"/>
</dbReference>
<dbReference type="Pfam" id="PF03130">
    <property type="entry name" value="HEAT_PBS"/>
    <property type="match status" value="1"/>
</dbReference>
<dbReference type="EMBL" id="OC950547">
    <property type="protein sequence ID" value="CAD7664010.1"/>
    <property type="molecule type" value="Genomic_DNA"/>
</dbReference>
<dbReference type="PANTHER" id="PTHR12697">
    <property type="entry name" value="PBS LYASE HEAT-LIKE PROTEIN"/>
    <property type="match status" value="1"/>
</dbReference>
<sequence>MSTITADQLSAIGRVLNDANRPIGQRFRALFTLRNIGGTGSVDQICECLLADESALLKHECAYCLGQIQDTHAIPVLNRVLANTAEHPMVRHEAAEALGAIGDRQSLDVLKVRIDCVDLSVTSVANCLSSYVQKYLNDSNKSVSETCSLAIQRIEYLSDETKERVMDTSVPFKSVDPVPAVRCDETDIGKLEALLTDANNDLFSRYRAMFALRNLNTDASARALANGLQCPDSALFRHEVAYVLGQMQKPCTVAQLAANLADFGENEMVRHECAEALGN</sequence>
<evidence type="ECO:0000313" key="2">
    <source>
        <dbReference type="Proteomes" id="UP000728032"/>
    </source>
</evidence>
<dbReference type="Proteomes" id="UP000728032">
    <property type="component" value="Unassembled WGS sequence"/>
</dbReference>
<dbReference type="InterPro" id="IPR011989">
    <property type="entry name" value="ARM-like"/>
</dbReference>
<evidence type="ECO:0000313" key="1">
    <source>
        <dbReference type="EMBL" id="CAD7664010.1"/>
    </source>
</evidence>
<gene>
    <name evidence="1" type="ORF">ONB1V03_LOCUS20568</name>
</gene>
<dbReference type="EMBL" id="CAJPVJ010035722">
    <property type="protein sequence ID" value="CAG2181147.1"/>
    <property type="molecule type" value="Genomic_DNA"/>
</dbReference>
<dbReference type="GO" id="GO:0019135">
    <property type="term" value="F:deoxyhypusine monooxygenase activity"/>
    <property type="evidence" value="ECO:0007669"/>
    <property type="project" value="TreeGrafter"/>
</dbReference>
<dbReference type="InterPro" id="IPR004155">
    <property type="entry name" value="PBS_lyase_HEAT"/>
</dbReference>
<dbReference type="SUPFAM" id="SSF48371">
    <property type="entry name" value="ARM repeat"/>
    <property type="match status" value="1"/>
</dbReference>
<organism evidence="1">
    <name type="scientific">Oppiella nova</name>
    <dbReference type="NCBI Taxonomy" id="334625"/>
    <lineage>
        <taxon>Eukaryota</taxon>
        <taxon>Metazoa</taxon>
        <taxon>Ecdysozoa</taxon>
        <taxon>Arthropoda</taxon>
        <taxon>Chelicerata</taxon>
        <taxon>Arachnida</taxon>
        <taxon>Acari</taxon>
        <taxon>Acariformes</taxon>
        <taxon>Sarcoptiformes</taxon>
        <taxon>Oribatida</taxon>
        <taxon>Brachypylina</taxon>
        <taxon>Oppioidea</taxon>
        <taxon>Oppiidae</taxon>
        <taxon>Oppiella</taxon>
    </lineage>
</organism>
<dbReference type="OrthoDB" id="421002at2759"/>
<reference evidence="1" key="1">
    <citation type="submission" date="2020-11" db="EMBL/GenBank/DDBJ databases">
        <authorList>
            <person name="Tran Van P."/>
        </authorList>
    </citation>
    <scope>NUCLEOTIDE SEQUENCE</scope>
</reference>